<dbReference type="Gene3D" id="3.90.1720.10">
    <property type="entry name" value="endopeptidase domain like (from Nostoc punctiforme)"/>
    <property type="match status" value="1"/>
</dbReference>
<keyword evidence="4" id="KW-0788">Thiol protease</keyword>
<feature type="transmembrane region" description="Helical" evidence="5">
    <location>
        <begin position="83"/>
        <end position="102"/>
    </location>
</feature>
<keyword evidence="2" id="KW-0645">Protease</keyword>
<evidence type="ECO:0000256" key="3">
    <source>
        <dbReference type="ARBA" id="ARBA00022801"/>
    </source>
</evidence>
<evidence type="ECO:0000256" key="2">
    <source>
        <dbReference type="ARBA" id="ARBA00022670"/>
    </source>
</evidence>
<protein>
    <recommendedName>
        <fullName evidence="6">NlpC/P60 domain-containing protein</fullName>
    </recommendedName>
</protein>
<accession>A0A0G0VUL8</accession>
<keyword evidence="5" id="KW-0472">Membrane</keyword>
<dbReference type="Pfam" id="PF00877">
    <property type="entry name" value="NLPC_P60"/>
    <property type="match status" value="1"/>
</dbReference>
<keyword evidence="5" id="KW-0812">Transmembrane</keyword>
<dbReference type="AlphaFoldDB" id="A0A0G0VUL8"/>
<dbReference type="Proteomes" id="UP000034236">
    <property type="component" value="Unassembled WGS sequence"/>
</dbReference>
<evidence type="ECO:0000256" key="1">
    <source>
        <dbReference type="ARBA" id="ARBA00007074"/>
    </source>
</evidence>
<dbReference type="SUPFAM" id="SSF54001">
    <property type="entry name" value="Cysteine proteinases"/>
    <property type="match status" value="1"/>
</dbReference>
<dbReference type="GO" id="GO:0008234">
    <property type="term" value="F:cysteine-type peptidase activity"/>
    <property type="evidence" value="ECO:0007669"/>
    <property type="project" value="UniProtKB-KW"/>
</dbReference>
<comment type="similarity">
    <text evidence="1">Belongs to the peptidase C40 family.</text>
</comment>
<dbReference type="GO" id="GO:0006508">
    <property type="term" value="P:proteolysis"/>
    <property type="evidence" value="ECO:0007669"/>
    <property type="project" value="UniProtKB-KW"/>
</dbReference>
<dbReference type="PROSITE" id="PS51935">
    <property type="entry name" value="NLPC_P60"/>
    <property type="match status" value="1"/>
</dbReference>
<evidence type="ECO:0000259" key="6">
    <source>
        <dbReference type="PROSITE" id="PS51935"/>
    </source>
</evidence>
<proteinExistence type="inferred from homology"/>
<gene>
    <name evidence="7" type="ORF">UU58_C0005G0023</name>
</gene>
<name>A0A0G0VUL8_9BACT</name>
<feature type="transmembrane region" description="Helical" evidence="5">
    <location>
        <begin position="123"/>
        <end position="143"/>
    </location>
</feature>
<reference evidence="7 8" key="1">
    <citation type="journal article" date="2015" name="Nature">
        <title>rRNA introns, odd ribosomes, and small enigmatic genomes across a large radiation of phyla.</title>
        <authorList>
            <person name="Brown C.T."/>
            <person name="Hug L.A."/>
            <person name="Thomas B.C."/>
            <person name="Sharon I."/>
            <person name="Castelle C.J."/>
            <person name="Singh A."/>
            <person name="Wilkins M.J."/>
            <person name="Williams K.H."/>
            <person name="Banfield J.F."/>
        </authorList>
    </citation>
    <scope>NUCLEOTIDE SEQUENCE [LARGE SCALE GENOMIC DNA]</scope>
</reference>
<evidence type="ECO:0000256" key="5">
    <source>
        <dbReference type="SAM" id="Phobius"/>
    </source>
</evidence>
<sequence length="329" mass="34411">MKKLLPYILILIVLASFVVPAHFSLAFTCTTAPTCQPPSVLTSDGCSCTYVLLSPLPNTNGETLNTFDPTGEGGGALGGYLNLMIKLFIGICAVLAVIMIVMGGIQYMTTELISSKEEGRKRITGAILGLLLALGAYTLLFTINPDLLNTDLESLEDVTVVVDLGGESPDPFVAISKTALQSFGITKCTGSGGKSAVAGIGQQFVGKTTYSQATGKRNTINSSIITLDCSAFVAQVYSCAGLSYTGGNTNEMFGSGATAVNGTTYDFSQLHSGDLVGWKKGDKGGGKVETNGHVAIYLGNGQILDTQSGGTAVRQLDSIKNRITYVKWP</sequence>
<keyword evidence="3" id="KW-0378">Hydrolase</keyword>
<dbReference type="InterPro" id="IPR038765">
    <property type="entry name" value="Papain-like_cys_pep_sf"/>
</dbReference>
<comment type="caution">
    <text evidence="7">The sequence shown here is derived from an EMBL/GenBank/DDBJ whole genome shotgun (WGS) entry which is preliminary data.</text>
</comment>
<feature type="domain" description="NlpC/P60" evidence="6">
    <location>
        <begin position="191"/>
        <end position="329"/>
    </location>
</feature>
<organism evidence="7 8">
    <name type="scientific">Candidatus Nomurabacteria bacterium GW2011_GWA2_41_25</name>
    <dbReference type="NCBI Taxonomy" id="1618736"/>
    <lineage>
        <taxon>Bacteria</taxon>
        <taxon>Candidatus Nomuraibacteriota</taxon>
    </lineage>
</organism>
<keyword evidence="5" id="KW-1133">Transmembrane helix</keyword>
<dbReference type="InterPro" id="IPR000064">
    <property type="entry name" value="NLP_P60_dom"/>
</dbReference>
<evidence type="ECO:0000313" key="8">
    <source>
        <dbReference type="Proteomes" id="UP000034236"/>
    </source>
</evidence>
<dbReference type="EMBL" id="LCBE01000005">
    <property type="protein sequence ID" value="KKS04574.1"/>
    <property type="molecule type" value="Genomic_DNA"/>
</dbReference>
<evidence type="ECO:0000313" key="7">
    <source>
        <dbReference type="EMBL" id="KKS04574.1"/>
    </source>
</evidence>
<evidence type="ECO:0000256" key="4">
    <source>
        <dbReference type="ARBA" id="ARBA00022807"/>
    </source>
</evidence>